<evidence type="ECO:0000256" key="10">
    <source>
        <dbReference type="ARBA" id="ARBA00029618"/>
    </source>
</evidence>
<evidence type="ECO:0000256" key="3">
    <source>
        <dbReference type="ARBA" id="ARBA00012595"/>
    </source>
</evidence>
<dbReference type="NCBIfam" id="TIGR02103">
    <property type="entry name" value="pullul_strch"/>
    <property type="match status" value="1"/>
</dbReference>
<dbReference type="CDD" id="cd11341">
    <property type="entry name" value="AmyAc_Pullulanase_LD-like"/>
    <property type="match status" value="1"/>
</dbReference>
<dbReference type="Gene3D" id="2.60.40.1130">
    <property type="entry name" value="Rab geranylgeranyltransferase alpha-subunit, insert domain"/>
    <property type="match status" value="1"/>
</dbReference>
<dbReference type="InterPro" id="IPR006047">
    <property type="entry name" value="GH13_cat_dom"/>
</dbReference>
<dbReference type="Proteomes" id="UP000656042">
    <property type="component" value="Unassembled WGS sequence"/>
</dbReference>
<dbReference type="PANTHER" id="PTHR43002">
    <property type="entry name" value="GLYCOGEN DEBRANCHING ENZYME"/>
    <property type="match status" value="1"/>
</dbReference>
<dbReference type="InterPro" id="IPR011839">
    <property type="entry name" value="Pullul_strch"/>
</dbReference>
<dbReference type="InterPro" id="IPR040671">
    <property type="entry name" value="Pullulanase_N2"/>
</dbReference>
<dbReference type="Pfam" id="PF02922">
    <property type="entry name" value="CBM_48"/>
    <property type="match status" value="1"/>
</dbReference>
<dbReference type="Pfam" id="PF17967">
    <property type="entry name" value="Pullulanase_N2"/>
    <property type="match status" value="1"/>
</dbReference>
<dbReference type="SUPFAM" id="SSF81296">
    <property type="entry name" value="E set domains"/>
    <property type="match status" value="2"/>
</dbReference>
<dbReference type="GO" id="GO:0030246">
    <property type="term" value="F:carbohydrate binding"/>
    <property type="evidence" value="ECO:0007669"/>
    <property type="project" value="InterPro"/>
</dbReference>
<dbReference type="InterPro" id="IPR024561">
    <property type="entry name" value="Pullul_strch_C"/>
</dbReference>
<comment type="catalytic activity">
    <reaction evidence="1">
        <text>Endohydrolysis of (1-&gt;4)-alpha-D-glucosidic linkages in polysaccharides containing three or more (1-&gt;4)-alpha-linked D-glucose units.</text>
        <dbReference type="EC" id="3.2.1.1"/>
    </reaction>
</comment>
<dbReference type="InterPro" id="IPR014756">
    <property type="entry name" value="Ig_E-set"/>
</dbReference>
<comment type="caution">
    <text evidence="14">The sequence shown here is derived from an EMBL/GenBank/DDBJ whole genome shotgun (WGS) entry which is preliminary data.</text>
</comment>
<reference evidence="14" key="2">
    <citation type="submission" date="2020-09" db="EMBL/GenBank/DDBJ databases">
        <authorList>
            <person name="Sun Q."/>
            <person name="Zhou Y."/>
        </authorList>
    </citation>
    <scope>NUCLEOTIDE SEQUENCE</scope>
    <source>
        <strain evidence="14">CGMCC 4.7299</strain>
    </source>
</reference>
<gene>
    <name evidence="14" type="ORF">GCM10012284_01940</name>
</gene>
<dbReference type="EC" id="3.2.1.1" evidence="3"/>
<comment type="catalytic activity">
    <reaction evidence="8">
        <text>Hydrolysis of (1-&gt;6)-alpha-D-glucosidic linkages in pullulan, amylopectin and glycogen, and in the alpha- and beta-limit dextrins of amylopectin and glycogen.</text>
        <dbReference type="EC" id="3.2.1.41"/>
    </reaction>
</comment>
<dbReference type="Gene3D" id="2.60.40.10">
    <property type="entry name" value="Immunoglobulins"/>
    <property type="match status" value="1"/>
</dbReference>
<keyword evidence="7" id="KW-0326">Glycosidase</keyword>
<name>A0A8J3BRT5_9ACTN</name>
<dbReference type="GO" id="GO:0005975">
    <property type="term" value="P:carbohydrate metabolic process"/>
    <property type="evidence" value="ECO:0007669"/>
    <property type="project" value="InterPro"/>
</dbReference>
<evidence type="ECO:0000313" key="15">
    <source>
        <dbReference type="Proteomes" id="UP000656042"/>
    </source>
</evidence>
<dbReference type="Gene3D" id="2.60.40.1180">
    <property type="entry name" value="Golgi alpha-mannosidase II"/>
    <property type="match status" value="1"/>
</dbReference>
<proteinExistence type="inferred from homology"/>
<keyword evidence="15" id="KW-1185">Reference proteome</keyword>
<keyword evidence="6" id="KW-0106">Calcium</keyword>
<dbReference type="EC" id="3.2.1.41" evidence="9"/>
<dbReference type="GO" id="GO:0004556">
    <property type="term" value="F:alpha-amylase activity"/>
    <property type="evidence" value="ECO:0007669"/>
    <property type="project" value="UniProtKB-EC"/>
</dbReference>
<dbReference type="GO" id="GO:0051060">
    <property type="term" value="F:pullulanase activity"/>
    <property type="evidence" value="ECO:0007669"/>
    <property type="project" value="UniProtKB-EC"/>
</dbReference>
<feature type="domain" description="Glycosyl hydrolase family 13 catalytic" evidence="13">
    <location>
        <begin position="549"/>
        <end position="934"/>
    </location>
</feature>
<reference evidence="14" key="1">
    <citation type="journal article" date="2014" name="Int. J. Syst. Evol. Microbiol.">
        <title>Complete genome sequence of Corynebacterium casei LMG S-19264T (=DSM 44701T), isolated from a smear-ripened cheese.</title>
        <authorList>
            <consortium name="US DOE Joint Genome Institute (JGI-PGF)"/>
            <person name="Walter F."/>
            <person name="Albersmeier A."/>
            <person name="Kalinowski J."/>
            <person name="Ruckert C."/>
        </authorList>
    </citation>
    <scope>NUCLEOTIDE SEQUENCE</scope>
    <source>
        <strain evidence="14">CGMCC 4.7299</strain>
    </source>
</reference>
<evidence type="ECO:0000256" key="2">
    <source>
        <dbReference type="ARBA" id="ARBA00008061"/>
    </source>
</evidence>
<evidence type="ECO:0000256" key="7">
    <source>
        <dbReference type="ARBA" id="ARBA00023295"/>
    </source>
</evidence>
<dbReference type="Gene3D" id="3.20.20.80">
    <property type="entry name" value="Glycosidases"/>
    <property type="match status" value="1"/>
</dbReference>
<comment type="similarity">
    <text evidence="2">Belongs to the glycosyl hydrolase 13 family.</text>
</comment>
<sequence>MTAPEITTTGRTGTRRGDPDDARPCWLIVHYPADAAADRALHVWGDVAPHAVTDYPAGHRFDGEDAHGRFAWVRLAEDARRVGFLVVDGRGGKDVPQDRYVDPSVTPEIWLRAGEAEIGSEAPTAPAPVPADTVVIHYRRPDGDYDGWGVHAWEGTPVKPQWRHPLMPAGFDDFGVIFRVPVRPDAVGLRYVVHRGDTKDLPDDQRLDLSAVREVWLSAGDPAPVRPDLRTLGPALDPARALAVFLDRTTVAVPADVSGAVATLTVVAAPDGGLRRDTDLSGAPVTLPLTPRPGGLFQAQIRRYPHLRGYRAFSVPERGDAALSDLLRGQMLVHGRDARGRTVLLTGIQIPGVLDDLHAEAVDADLGLTLDEDGRPALAVWAPTARAVTLELFRAPGDEPRLLPMSRDAVTGVWSIGGETAWLGGCYRYRVEVWHPAAQRIVTTSVTDPYSVGLAVDSTHSLLVDLADPALRPPGWDTLAKPPPVAAARMQIAEVSVREFSVFDVSVPAERRGTYLAFTEAGSAGMRHLRSLADAGLTHLHLLPAADFATAPDRRADQAVPACDLAALPPDSPRQQAAVLAVADTDGFNWGYDPWHYTAPEGSLAVEPSGPARIREFRAMVAALARAGLRVVMDVVYNHTMADGLAPFSVLDRIVPGYYHRLLADGSVAESTCCSNTAPEHAMMGRLVVDSVVTWARDYKVDGFRFDLMGHHPRANILEVRVALDHLTREEDGVAGRDVYLYGEGWNFGEVASDARFAQATQGNMAGTGVGTFNDRLRDAARGGGSFGDPTVPGFASGLGAATPLAVHDAIKVGLAGGLSAYRFTTHTGQERAGAEIDYHGSPSGYAASPGETVNYVDAHDNEILYDALAYKLPPDTAPADRARMQILALSLVVFGQGVGFLALGSERLRSKSLDRNSYNSGDWFNQIRWDPAQGNGFGLGLPPAPDNAEQWPRAAPLLADPALVPPPEVVEMAAERYREMLRIRRDSPVFGLPTAEEVQRRVTFPLGGPGETPGVIVMCLDATGLSGAEADGGAQRLVVVFNATQDAVSPTVASLAGLDLRLHPELVTSADPVLRTASADAATGTLTVPARSVAVFVA</sequence>
<dbReference type="SUPFAM" id="SSF49452">
    <property type="entry name" value="Starch-binding domain-like"/>
    <property type="match status" value="2"/>
</dbReference>
<dbReference type="CDD" id="cd10315">
    <property type="entry name" value="CBM41_pullulanase"/>
    <property type="match status" value="2"/>
</dbReference>
<evidence type="ECO:0000256" key="5">
    <source>
        <dbReference type="ARBA" id="ARBA00022801"/>
    </source>
</evidence>
<evidence type="ECO:0000256" key="1">
    <source>
        <dbReference type="ARBA" id="ARBA00000548"/>
    </source>
</evidence>
<dbReference type="Pfam" id="PF11852">
    <property type="entry name" value="Pullul_strch_C"/>
    <property type="match status" value="1"/>
</dbReference>
<evidence type="ECO:0000256" key="12">
    <source>
        <dbReference type="ARBA" id="ARBA00031076"/>
    </source>
</evidence>
<evidence type="ECO:0000256" key="11">
    <source>
        <dbReference type="ARBA" id="ARBA00030238"/>
    </source>
</evidence>
<evidence type="ECO:0000259" key="13">
    <source>
        <dbReference type="SMART" id="SM00642"/>
    </source>
</evidence>
<dbReference type="AlphaFoldDB" id="A0A8J3BRT5"/>
<dbReference type="CDD" id="cd02860">
    <property type="entry name" value="E_set_Pullulanase"/>
    <property type="match status" value="1"/>
</dbReference>
<organism evidence="14 15">
    <name type="scientific">Mangrovihabitans endophyticus</name>
    <dbReference type="NCBI Taxonomy" id="1751298"/>
    <lineage>
        <taxon>Bacteria</taxon>
        <taxon>Bacillati</taxon>
        <taxon>Actinomycetota</taxon>
        <taxon>Actinomycetes</taxon>
        <taxon>Micromonosporales</taxon>
        <taxon>Micromonosporaceae</taxon>
        <taxon>Mangrovihabitans</taxon>
    </lineage>
</organism>
<dbReference type="InterPro" id="IPR013784">
    <property type="entry name" value="Carb-bd-like_fold"/>
</dbReference>
<accession>A0A8J3BRT5</accession>
<evidence type="ECO:0000313" key="14">
    <source>
        <dbReference type="EMBL" id="GGK71831.1"/>
    </source>
</evidence>
<evidence type="ECO:0000256" key="4">
    <source>
        <dbReference type="ARBA" id="ARBA00022729"/>
    </source>
</evidence>
<dbReference type="SUPFAM" id="SSF51445">
    <property type="entry name" value="(Trans)glycosidases"/>
    <property type="match status" value="1"/>
</dbReference>
<keyword evidence="4" id="KW-0732">Signal</keyword>
<dbReference type="EMBL" id="BMMX01000001">
    <property type="protein sequence ID" value="GGK71831.1"/>
    <property type="molecule type" value="Genomic_DNA"/>
</dbReference>
<dbReference type="InterPro" id="IPR005323">
    <property type="entry name" value="CBM41_pullulanase"/>
</dbReference>
<evidence type="ECO:0000256" key="8">
    <source>
        <dbReference type="ARBA" id="ARBA00023965"/>
    </source>
</evidence>
<dbReference type="InterPro" id="IPR004193">
    <property type="entry name" value="Glyco_hydro_13_N"/>
</dbReference>
<dbReference type="Pfam" id="PF03714">
    <property type="entry name" value="PUD"/>
    <property type="match status" value="2"/>
</dbReference>
<dbReference type="InterPro" id="IPR017853">
    <property type="entry name" value="GH"/>
</dbReference>
<dbReference type="InterPro" id="IPR013780">
    <property type="entry name" value="Glyco_hydro_b"/>
</dbReference>
<dbReference type="SMART" id="SM00642">
    <property type="entry name" value="Aamy"/>
    <property type="match status" value="1"/>
</dbReference>
<protein>
    <recommendedName>
        <fullName evidence="11">1,4-alpha-D-glucan glucanohydrolase</fullName>
        <ecNumber evidence="3">3.2.1.1</ecNumber>
        <ecNumber evidence="9">3.2.1.41</ecNumber>
    </recommendedName>
    <alternativeName>
        <fullName evidence="10">Alpha-dextrin endo-1,6-alpha-glucosidase</fullName>
    </alternativeName>
    <alternativeName>
        <fullName evidence="12">Pullulan 6-glucanohydrolase</fullName>
    </alternativeName>
</protein>
<keyword evidence="5" id="KW-0378">Hydrolase</keyword>
<dbReference type="InterPro" id="IPR013783">
    <property type="entry name" value="Ig-like_fold"/>
</dbReference>
<dbReference type="Gene3D" id="2.60.40.1110">
    <property type="match status" value="2"/>
</dbReference>
<dbReference type="SUPFAM" id="SSF51011">
    <property type="entry name" value="Glycosyl hydrolase domain"/>
    <property type="match status" value="1"/>
</dbReference>
<evidence type="ECO:0000256" key="6">
    <source>
        <dbReference type="ARBA" id="ARBA00022837"/>
    </source>
</evidence>
<evidence type="ECO:0000256" key="9">
    <source>
        <dbReference type="ARBA" id="ARBA00024062"/>
    </source>
</evidence>